<accession>A0AAD5YSW9</accession>
<protein>
    <submittedName>
        <fullName evidence="1">Uncharacterized protein</fullName>
    </submittedName>
</protein>
<comment type="caution">
    <text evidence="1">The sequence shown here is derived from an EMBL/GenBank/DDBJ whole genome shotgun (WGS) entry which is preliminary data.</text>
</comment>
<name>A0AAD5YSW9_9AGAR</name>
<dbReference type="EMBL" id="JANIEX010000160">
    <property type="protein sequence ID" value="KAJ3572031.1"/>
    <property type="molecule type" value="Genomic_DNA"/>
</dbReference>
<reference evidence="1" key="1">
    <citation type="submission" date="2022-07" db="EMBL/GenBank/DDBJ databases">
        <title>Genome Sequence of Leucocoprinus birnbaumii.</title>
        <authorList>
            <person name="Buettner E."/>
        </authorList>
    </citation>
    <scope>NUCLEOTIDE SEQUENCE</scope>
    <source>
        <strain evidence="1">VT141</strain>
    </source>
</reference>
<sequence length="245" mass="26928">MPRSPCSQLHKNLSALWNANEEKITAFLLPLAKNDLAPASCGHGGVTPRFYTAKRKNAPLGNAGRWHGLCCSCKKWRWLSPPLSIPDLLKNEEFATLIAIRNSLRVTPCYGGGQTYPSRGLPGRLDSDESMANLFGGLSISSQLPGTSTAAAPSLSKSVTLKFWIENFMGARSIEVPCTAGGAFCLEDHKLIFGAFGIEQVDGFEVYNKITRSWNPIFWSRSIFPRTETELLFRLQGVTVMPDFA</sequence>
<proteinExistence type="predicted"/>
<organism evidence="1 2">
    <name type="scientific">Leucocoprinus birnbaumii</name>
    <dbReference type="NCBI Taxonomy" id="56174"/>
    <lineage>
        <taxon>Eukaryota</taxon>
        <taxon>Fungi</taxon>
        <taxon>Dikarya</taxon>
        <taxon>Basidiomycota</taxon>
        <taxon>Agaricomycotina</taxon>
        <taxon>Agaricomycetes</taxon>
        <taxon>Agaricomycetidae</taxon>
        <taxon>Agaricales</taxon>
        <taxon>Agaricineae</taxon>
        <taxon>Agaricaceae</taxon>
        <taxon>Leucocoprinus</taxon>
    </lineage>
</organism>
<keyword evidence="2" id="KW-1185">Reference proteome</keyword>
<dbReference type="AlphaFoldDB" id="A0AAD5YSW9"/>
<evidence type="ECO:0000313" key="1">
    <source>
        <dbReference type="EMBL" id="KAJ3572031.1"/>
    </source>
</evidence>
<dbReference type="Proteomes" id="UP001213000">
    <property type="component" value="Unassembled WGS sequence"/>
</dbReference>
<gene>
    <name evidence="1" type="ORF">NP233_g3358</name>
</gene>
<evidence type="ECO:0000313" key="2">
    <source>
        <dbReference type="Proteomes" id="UP001213000"/>
    </source>
</evidence>